<dbReference type="PRINTS" id="PR00385">
    <property type="entry name" value="P450"/>
</dbReference>
<dbReference type="GO" id="GO:0016705">
    <property type="term" value="F:oxidoreductase activity, acting on paired donors, with incorporation or reduction of molecular oxygen"/>
    <property type="evidence" value="ECO:0007669"/>
    <property type="project" value="InterPro"/>
</dbReference>
<evidence type="ECO:0000256" key="3">
    <source>
        <dbReference type="ARBA" id="ARBA00004406"/>
    </source>
</evidence>
<dbReference type="InterPro" id="IPR050476">
    <property type="entry name" value="Insect_CytP450_Detox"/>
</dbReference>
<proteinExistence type="inferred from homology"/>
<keyword evidence="8" id="KW-0492">Microsome</keyword>
<evidence type="ECO:0000256" key="10">
    <source>
        <dbReference type="ARBA" id="ARBA00023004"/>
    </source>
</evidence>
<evidence type="ECO:0000313" key="16">
    <source>
        <dbReference type="EMBL" id="MDE50653.1"/>
    </source>
</evidence>
<sequence>MSATSSSADLITGAVVVLVAAVIWFHLKKFTYWSSRNIKGPTPWPIFGTHFYYLFNNKLELDAKWHKKYGKVYGLYEGYSPLLRVNDNELINFIYVKQFRSFSTRHNEFIHDDLQKGWMLWNTGKEWAARRPLVSPLFASSKMKLMTTNMSECVNRFLREVERRSNELKLTNQGSSGANANGIGLVFSSNGQANGGQLVKSSEKEHKQLGGGGVAMRKADISAMTLDVIATNFYGLKLDTYRDKNNEFLKRAYDFATFDLGRFLVWALTPRQIAKALTFDFLPYSKFEYFDQLAKKIIKERRQVKDAGTTAQKRVDFVQAFMDARLTDTNTEQTNTGSKSGSGVRDYEKLANGSGGDGHSLVNEKPLTHLSDTEIRAQMNFLFIAGFETTAQTLNFCLYELAHQPDTQEQLYSELRRVFEANLHIVASTNEHFPSEHYSDLMELTLLDAFISESLRLYSPIIESNRRAEEPIVLATQPEPLMLPEGMPITTNSFIVHRDPDYWPEPNKFDLTRFLPENRDKIKPGSYLPFGLGSRTCLGMRFASLEIKLALAKIILNYHIAPVSQEYPPKFQQNFIFLLPVKNDFQLIARAG</sequence>
<keyword evidence="6 13" id="KW-0479">Metal-binding</keyword>
<keyword evidence="7" id="KW-0256">Endoplasmic reticulum</keyword>
<evidence type="ECO:0000256" key="9">
    <source>
        <dbReference type="ARBA" id="ARBA00023002"/>
    </source>
</evidence>
<dbReference type="GO" id="GO:0004497">
    <property type="term" value="F:monooxygenase activity"/>
    <property type="evidence" value="ECO:0007669"/>
    <property type="project" value="UniProtKB-KW"/>
</dbReference>
<keyword evidence="11 14" id="KW-0503">Monooxygenase</keyword>
<name>A0A6G1SL67_9ACAR</name>
<evidence type="ECO:0000256" key="13">
    <source>
        <dbReference type="PIRSR" id="PIRSR602401-1"/>
    </source>
</evidence>
<feature type="binding site" description="axial binding residue" evidence="13">
    <location>
        <position position="537"/>
    </location>
    <ligand>
        <name>heme</name>
        <dbReference type="ChEBI" id="CHEBI:30413"/>
    </ligand>
    <ligandPart>
        <name>Fe</name>
        <dbReference type="ChEBI" id="CHEBI:18248"/>
    </ligandPart>
</feature>
<dbReference type="PANTHER" id="PTHR24292">
    <property type="entry name" value="CYTOCHROME P450"/>
    <property type="match status" value="1"/>
</dbReference>
<evidence type="ECO:0000256" key="1">
    <source>
        <dbReference type="ARBA" id="ARBA00001971"/>
    </source>
</evidence>
<dbReference type="InterPro" id="IPR002401">
    <property type="entry name" value="Cyt_P450_E_grp-I"/>
</dbReference>
<dbReference type="InterPro" id="IPR017972">
    <property type="entry name" value="Cyt_P450_CS"/>
</dbReference>
<evidence type="ECO:0000256" key="2">
    <source>
        <dbReference type="ARBA" id="ARBA00004174"/>
    </source>
</evidence>
<keyword evidence="10 13" id="KW-0408">Iron</keyword>
<dbReference type="PROSITE" id="PS00086">
    <property type="entry name" value="CYTOCHROME_P450"/>
    <property type="match status" value="1"/>
</dbReference>
<dbReference type="InterPro" id="IPR036396">
    <property type="entry name" value="Cyt_P450_sf"/>
</dbReference>
<evidence type="ECO:0000256" key="11">
    <source>
        <dbReference type="ARBA" id="ARBA00023033"/>
    </source>
</evidence>
<evidence type="ECO:0000256" key="5">
    <source>
        <dbReference type="ARBA" id="ARBA00022617"/>
    </source>
</evidence>
<keyword evidence="5 13" id="KW-0349">Heme</keyword>
<evidence type="ECO:0000256" key="12">
    <source>
        <dbReference type="ARBA" id="ARBA00023136"/>
    </source>
</evidence>
<keyword evidence="12 15" id="KW-0472">Membrane</keyword>
<dbReference type="GO" id="GO:0005789">
    <property type="term" value="C:endoplasmic reticulum membrane"/>
    <property type="evidence" value="ECO:0007669"/>
    <property type="project" value="UniProtKB-SubCell"/>
</dbReference>
<dbReference type="SUPFAM" id="SSF48264">
    <property type="entry name" value="Cytochrome P450"/>
    <property type="match status" value="1"/>
</dbReference>
<dbReference type="Pfam" id="PF00067">
    <property type="entry name" value="p450"/>
    <property type="match status" value="3"/>
</dbReference>
<dbReference type="PRINTS" id="PR00463">
    <property type="entry name" value="EP450I"/>
</dbReference>
<dbReference type="GO" id="GO:0005506">
    <property type="term" value="F:iron ion binding"/>
    <property type="evidence" value="ECO:0007669"/>
    <property type="project" value="InterPro"/>
</dbReference>
<protein>
    <submittedName>
        <fullName evidence="16">Cytochrome P450 3A25</fullName>
    </submittedName>
</protein>
<dbReference type="GO" id="GO:0020037">
    <property type="term" value="F:heme binding"/>
    <property type="evidence" value="ECO:0007669"/>
    <property type="project" value="InterPro"/>
</dbReference>
<evidence type="ECO:0000256" key="8">
    <source>
        <dbReference type="ARBA" id="ARBA00022848"/>
    </source>
</evidence>
<reference evidence="16" key="1">
    <citation type="submission" date="2018-10" db="EMBL/GenBank/DDBJ databases">
        <title>Transcriptome assembly of Aceria tosichella (Wheat curl mite) Type 2.</title>
        <authorList>
            <person name="Scully E.D."/>
            <person name="Geib S.M."/>
            <person name="Palmer N.A."/>
            <person name="Gupta A.K."/>
            <person name="Sarath G."/>
            <person name="Tatineni S."/>
        </authorList>
    </citation>
    <scope>NUCLEOTIDE SEQUENCE</scope>
    <source>
        <strain evidence="16">LincolnNE</strain>
    </source>
</reference>
<accession>A0A6G1SL67</accession>
<evidence type="ECO:0000256" key="15">
    <source>
        <dbReference type="SAM" id="Phobius"/>
    </source>
</evidence>
<dbReference type="EMBL" id="GGYP01005882">
    <property type="protein sequence ID" value="MDE50653.1"/>
    <property type="molecule type" value="Transcribed_RNA"/>
</dbReference>
<keyword evidence="15" id="KW-0812">Transmembrane</keyword>
<keyword evidence="9 14" id="KW-0560">Oxidoreductase</keyword>
<evidence type="ECO:0000256" key="7">
    <source>
        <dbReference type="ARBA" id="ARBA00022824"/>
    </source>
</evidence>
<comment type="cofactor">
    <cofactor evidence="1 13">
        <name>heme</name>
        <dbReference type="ChEBI" id="CHEBI:30413"/>
    </cofactor>
</comment>
<comment type="similarity">
    <text evidence="4 14">Belongs to the cytochrome P450 family.</text>
</comment>
<feature type="transmembrane region" description="Helical" evidence="15">
    <location>
        <begin position="6"/>
        <end position="27"/>
    </location>
</feature>
<dbReference type="InterPro" id="IPR001128">
    <property type="entry name" value="Cyt_P450"/>
</dbReference>
<evidence type="ECO:0000256" key="6">
    <source>
        <dbReference type="ARBA" id="ARBA00022723"/>
    </source>
</evidence>
<dbReference type="Gene3D" id="1.10.630.10">
    <property type="entry name" value="Cytochrome P450"/>
    <property type="match status" value="1"/>
</dbReference>
<gene>
    <name evidence="16" type="primary">Cyp3a25_5</name>
    <name evidence="16" type="ORF">g.18658</name>
</gene>
<evidence type="ECO:0000256" key="4">
    <source>
        <dbReference type="ARBA" id="ARBA00010617"/>
    </source>
</evidence>
<evidence type="ECO:0000256" key="14">
    <source>
        <dbReference type="RuleBase" id="RU000461"/>
    </source>
</evidence>
<dbReference type="PANTHER" id="PTHR24292:SF54">
    <property type="entry name" value="CYP9F3-RELATED"/>
    <property type="match status" value="1"/>
</dbReference>
<dbReference type="AlphaFoldDB" id="A0A6G1SL67"/>
<organism evidence="16">
    <name type="scientific">Aceria tosichella</name>
    <name type="common">wheat curl mite</name>
    <dbReference type="NCBI Taxonomy" id="561515"/>
    <lineage>
        <taxon>Eukaryota</taxon>
        <taxon>Metazoa</taxon>
        <taxon>Ecdysozoa</taxon>
        <taxon>Arthropoda</taxon>
        <taxon>Chelicerata</taxon>
        <taxon>Arachnida</taxon>
        <taxon>Acari</taxon>
        <taxon>Acariformes</taxon>
        <taxon>Trombidiformes</taxon>
        <taxon>Prostigmata</taxon>
        <taxon>Eupodina</taxon>
        <taxon>Eriophyoidea</taxon>
        <taxon>Eriophyidae</taxon>
        <taxon>Eriophyinae</taxon>
        <taxon>Aceriini</taxon>
        <taxon>Aceria</taxon>
    </lineage>
</organism>
<comment type="subcellular location">
    <subcellularLocation>
        <location evidence="3">Endoplasmic reticulum membrane</location>
        <topology evidence="3">Peripheral membrane protein</topology>
    </subcellularLocation>
    <subcellularLocation>
        <location evidence="2">Microsome membrane</location>
        <topology evidence="2">Peripheral membrane protein</topology>
    </subcellularLocation>
</comment>
<keyword evidence="15" id="KW-1133">Transmembrane helix</keyword>